<protein>
    <recommendedName>
        <fullName evidence="8">Acyltransferase 3 domain-containing protein</fullName>
    </recommendedName>
</protein>
<keyword evidence="6 7" id="KW-0472">Membrane</keyword>
<dbReference type="Proteomes" id="UP000072363">
    <property type="component" value="Unassembled WGS sequence"/>
</dbReference>
<feature type="transmembrane region" description="Helical" evidence="7">
    <location>
        <begin position="42"/>
        <end position="63"/>
    </location>
</feature>
<dbReference type="EMBL" id="LQNZ01000005">
    <property type="protein sequence ID" value="KXT96422.1"/>
    <property type="molecule type" value="Genomic_DNA"/>
</dbReference>
<organism evidence="9 10">
    <name type="scientific">Streptococcus oralis</name>
    <dbReference type="NCBI Taxonomy" id="1303"/>
    <lineage>
        <taxon>Bacteria</taxon>
        <taxon>Bacillati</taxon>
        <taxon>Bacillota</taxon>
        <taxon>Bacilli</taxon>
        <taxon>Lactobacillales</taxon>
        <taxon>Streptococcaceae</taxon>
        <taxon>Streptococcus</taxon>
    </lineage>
</organism>
<sequence>MQKNRNISLDLLKVLACIGVVLLHTTMGGFKETGSWNLLAYLYYLGTYSIPLFFMVNGYLLLGKREITYPYILQKVNWILITVSSWNIIVWLFKRDFAVNPIKKIVGSLLQKGYFFQFWFFGSLILIYLCLPVLKTVINSKRKYVYILSLLVAIGFIVELANIFLQMPIQIHVMQTFRLWTWFFYYLLGGYIAQFNVDNLKYRFKNWMKIVSILLVLISPIILFFLAKNTYHNLFAEYFYDILFVKFTSLGIFLTIFSLSLHENGSKWIVSLSNQTMGVFIIHTYVMKILEKLIDFSFAGAYLWFAIFTLSISFIVIGILMRIPYFNRIVKL</sequence>
<evidence type="ECO:0000256" key="7">
    <source>
        <dbReference type="SAM" id="Phobius"/>
    </source>
</evidence>
<dbReference type="GO" id="GO:0005886">
    <property type="term" value="C:plasma membrane"/>
    <property type="evidence" value="ECO:0007669"/>
    <property type="project" value="UniProtKB-SubCell"/>
</dbReference>
<name>A0A139Q2G9_STROR</name>
<feature type="transmembrane region" description="Helical" evidence="7">
    <location>
        <begin position="238"/>
        <end position="261"/>
    </location>
</feature>
<feature type="transmembrane region" description="Helical" evidence="7">
    <location>
        <begin position="12"/>
        <end position="30"/>
    </location>
</feature>
<evidence type="ECO:0000259" key="8">
    <source>
        <dbReference type="Pfam" id="PF01757"/>
    </source>
</evidence>
<evidence type="ECO:0000256" key="5">
    <source>
        <dbReference type="ARBA" id="ARBA00022989"/>
    </source>
</evidence>
<reference evidence="9 10" key="1">
    <citation type="submission" date="2016-01" db="EMBL/GenBank/DDBJ databases">
        <title>Highly variable Streptococcus oralis are common among viridans streptococci isolated from primates.</title>
        <authorList>
            <person name="Denapaite D."/>
            <person name="Rieger M."/>
            <person name="Koendgen S."/>
            <person name="Brueckner R."/>
            <person name="Ochigava I."/>
            <person name="Kappeler P."/>
            <person name="Maetz-Rensing K."/>
            <person name="Leendertz F."/>
            <person name="Hakenbeck R."/>
        </authorList>
    </citation>
    <scope>NUCLEOTIDE SEQUENCE [LARGE SCALE GENOMIC DNA]</scope>
    <source>
        <strain evidence="9 10">DD27</strain>
    </source>
</reference>
<dbReference type="GO" id="GO:0016413">
    <property type="term" value="F:O-acetyltransferase activity"/>
    <property type="evidence" value="ECO:0007669"/>
    <property type="project" value="TreeGrafter"/>
</dbReference>
<evidence type="ECO:0000256" key="1">
    <source>
        <dbReference type="ARBA" id="ARBA00004651"/>
    </source>
</evidence>
<evidence type="ECO:0000313" key="10">
    <source>
        <dbReference type="Proteomes" id="UP000072363"/>
    </source>
</evidence>
<dbReference type="PATRIC" id="fig|1303.82.peg.132"/>
<feature type="transmembrane region" description="Helical" evidence="7">
    <location>
        <begin position="302"/>
        <end position="323"/>
    </location>
</feature>
<dbReference type="PANTHER" id="PTHR40074:SF2">
    <property type="entry name" value="O-ACETYLTRANSFERASE WECH"/>
    <property type="match status" value="1"/>
</dbReference>
<dbReference type="AlphaFoldDB" id="A0A139Q2G9"/>
<feature type="domain" description="Acyltransferase 3" evidence="8">
    <location>
        <begin position="6"/>
        <end position="316"/>
    </location>
</feature>
<feature type="transmembrane region" description="Helical" evidence="7">
    <location>
        <begin position="207"/>
        <end position="226"/>
    </location>
</feature>
<gene>
    <name evidence="9" type="ORF">SORDD27_00124</name>
</gene>
<evidence type="ECO:0000256" key="6">
    <source>
        <dbReference type="ARBA" id="ARBA00023136"/>
    </source>
</evidence>
<evidence type="ECO:0000313" key="9">
    <source>
        <dbReference type="EMBL" id="KXT96422.1"/>
    </source>
</evidence>
<evidence type="ECO:0000256" key="2">
    <source>
        <dbReference type="ARBA" id="ARBA00007400"/>
    </source>
</evidence>
<dbReference type="PANTHER" id="PTHR40074">
    <property type="entry name" value="O-ACETYLTRANSFERASE WECH"/>
    <property type="match status" value="1"/>
</dbReference>
<keyword evidence="5 7" id="KW-1133">Transmembrane helix</keyword>
<comment type="subcellular location">
    <subcellularLocation>
        <location evidence="1">Cell membrane</location>
        <topology evidence="1">Multi-pass membrane protein</topology>
    </subcellularLocation>
</comment>
<proteinExistence type="inferred from homology"/>
<feature type="transmembrane region" description="Helical" evidence="7">
    <location>
        <begin position="146"/>
        <end position="165"/>
    </location>
</feature>
<feature type="transmembrane region" description="Helical" evidence="7">
    <location>
        <begin position="177"/>
        <end position="195"/>
    </location>
</feature>
<comment type="caution">
    <text evidence="9">The sequence shown here is derived from an EMBL/GenBank/DDBJ whole genome shotgun (WGS) entry which is preliminary data.</text>
</comment>
<dbReference type="GO" id="GO:0009246">
    <property type="term" value="P:enterobacterial common antigen biosynthetic process"/>
    <property type="evidence" value="ECO:0007669"/>
    <property type="project" value="TreeGrafter"/>
</dbReference>
<feature type="transmembrane region" description="Helical" evidence="7">
    <location>
        <begin position="113"/>
        <end position="134"/>
    </location>
</feature>
<accession>A0A139Q2G9</accession>
<evidence type="ECO:0000256" key="3">
    <source>
        <dbReference type="ARBA" id="ARBA00022475"/>
    </source>
</evidence>
<dbReference type="RefSeq" id="WP_061426726.1">
    <property type="nucleotide sequence ID" value="NZ_KQ970235.1"/>
</dbReference>
<keyword evidence="4 7" id="KW-0812">Transmembrane</keyword>
<keyword evidence="3" id="KW-1003">Cell membrane</keyword>
<dbReference type="InterPro" id="IPR002656">
    <property type="entry name" value="Acyl_transf_3_dom"/>
</dbReference>
<feature type="transmembrane region" description="Helical" evidence="7">
    <location>
        <begin position="268"/>
        <end position="290"/>
    </location>
</feature>
<evidence type="ECO:0000256" key="4">
    <source>
        <dbReference type="ARBA" id="ARBA00022692"/>
    </source>
</evidence>
<dbReference type="Pfam" id="PF01757">
    <property type="entry name" value="Acyl_transf_3"/>
    <property type="match status" value="1"/>
</dbReference>
<comment type="similarity">
    <text evidence="2">Belongs to the acyltransferase 3 family.</text>
</comment>
<feature type="transmembrane region" description="Helical" evidence="7">
    <location>
        <begin position="75"/>
        <end position="93"/>
    </location>
</feature>